<dbReference type="Proteomes" id="UP000030765">
    <property type="component" value="Unassembled WGS sequence"/>
</dbReference>
<dbReference type="AlphaFoldDB" id="A0A084W1D2"/>
<evidence type="ECO:0000313" key="3">
    <source>
        <dbReference type="EnsemblMetazoa" id="ASIC011855-PA"/>
    </source>
</evidence>
<name>A0A084W1D2_ANOSI</name>
<reference evidence="3" key="2">
    <citation type="submission" date="2020-05" db="UniProtKB">
        <authorList>
            <consortium name="EnsemblMetazoa"/>
        </authorList>
    </citation>
    <scope>IDENTIFICATION</scope>
</reference>
<evidence type="ECO:0000313" key="2">
    <source>
        <dbReference type="EMBL" id="KFB44026.1"/>
    </source>
</evidence>
<keyword evidence="1" id="KW-0175">Coiled coil</keyword>
<keyword evidence="4" id="KW-1185">Reference proteome</keyword>
<evidence type="ECO:0000313" key="4">
    <source>
        <dbReference type="Proteomes" id="UP000030765"/>
    </source>
</evidence>
<dbReference type="OrthoDB" id="7735960at2759"/>
<evidence type="ECO:0000256" key="1">
    <source>
        <dbReference type="SAM" id="Coils"/>
    </source>
</evidence>
<protein>
    <submittedName>
        <fullName evidence="2 3">Cell surface protein</fullName>
    </submittedName>
</protein>
<dbReference type="EMBL" id="ATLV01019273">
    <property type="status" value="NOT_ANNOTATED_CDS"/>
    <property type="molecule type" value="Genomic_DNA"/>
</dbReference>
<proteinExistence type="predicted"/>
<sequence>MPIVSPPGLNTTAVSNGQQQLVPLKSGLTVITRSIQPTKPGRPPLPLKPTVTLSITNKSAAKPEKPPLPSKPTITLSTTINPISKSTFPSSQTPITQNVLKFKDSSPCIQPAALPNPPLTPFPLSGTLSAMNTEPDSSASVVPSSIQTAILQVLGVVQQIHDTQKLQVQDARRLEDKVDALAKRLSNLEEHVQRMTATLSVTGSERSNNVAVKMEKLNSFLELQKFNSRLGSDKEFFEDISSWMQNTIGAEDIHTKISKTFDLLFDREFFASSEWQNEPSLQVLLAKFSNLHKLLQTIVGEEFQPTTEGFVLNLCEEKSMEESILS</sequence>
<dbReference type="EMBL" id="KE525267">
    <property type="protein sequence ID" value="KFB44026.1"/>
    <property type="molecule type" value="Genomic_DNA"/>
</dbReference>
<dbReference type="EnsemblMetazoa" id="ASIC011855-RA">
    <property type="protein sequence ID" value="ASIC011855-PA"/>
    <property type="gene ID" value="ASIC011855"/>
</dbReference>
<reference evidence="2 4" key="1">
    <citation type="journal article" date="2014" name="BMC Genomics">
        <title>Genome sequence of Anopheles sinensis provides insight into genetics basis of mosquito competence for malaria parasites.</title>
        <authorList>
            <person name="Zhou D."/>
            <person name="Zhang D."/>
            <person name="Ding G."/>
            <person name="Shi L."/>
            <person name="Hou Q."/>
            <person name="Ye Y."/>
            <person name="Xu Y."/>
            <person name="Zhou H."/>
            <person name="Xiong C."/>
            <person name="Li S."/>
            <person name="Yu J."/>
            <person name="Hong S."/>
            <person name="Yu X."/>
            <person name="Zou P."/>
            <person name="Chen C."/>
            <person name="Chang X."/>
            <person name="Wang W."/>
            <person name="Lv Y."/>
            <person name="Sun Y."/>
            <person name="Ma L."/>
            <person name="Shen B."/>
            <person name="Zhu C."/>
        </authorList>
    </citation>
    <scope>NUCLEOTIDE SEQUENCE [LARGE SCALE GENOMIC DNA]</scope>
</reference>
<dbReference type="VEuPathDB" id="VectorBase:ASIC011855"/>
<feature type="coiled-coil region" evidence="1">
    <location>
        <begin position="171"/>
        <end position="198"/>
    </location>
</feature>
<gene>
    <name evidence="2" type="ORF">ZHAS_00011855</name>
</gene>
<organism evidence="2">
    <name type="scientific">Anopheles sinensis</name>
    <name type="common">Mosquito</name>
    <dbReference type="NCBI Taxonomy" id="74873"/>
    <lineage>
        <taxon>Eukaryota</taxon>
        <taxon>Metazoa</taxon>
        <taxon>Ecdysozoa</taxon>
        <taxon>Arthropoda</taxon>
        <taxon>Hexapoda</taxon>
        <taxon>Insecta</taxon>
        <taxon>Pterygota</taxon>
        <taxon>Neoptera</taxon>
        <taxon>Endopterygota</taxon>
        <taxon>Diptera</taxon>
        <taxon>Nematocera</taxon>
        <taxon>Culicoidea</taxon>
        <taxon>Culicidae</taxon>
        <taxon>Anophelinae</taxon>
        <taxon>Anopheles</taxon>
    </lineage>
</organism>
<accession>A0A084W1D2</accession>